<feature type="compositionally biased region" description="Polar residues" evidence="1">
    <location>
        <begin position="637"/>
        <end position="651"/>
    </location>
</feature>
<feature type="compositionally biased region" description="Polar residues" evidence="1">
    <location>
        <begin position="192"/>
        <end position="206"/>
    </location>
</feature>
<feature type="compositionally biased region" description="Low complexity" evidence="1">
    <location>
        <begin position="215"/>
        <end position="226"/>
    </location>
</feature>
<feature type="compositionally biased region" description="Low complexity" evidence="1">
    <location>
        <begin position="72"/>
        <end position="96"/>
    </location>
</feature>
<dbReference type="KEGG" id="tasa:A1Q1_03979"/>
<feature type="compositionally biased region" description="Polar residues" evidence="1">
    <location>
        <begin position="563"/>
        <end position="579"/>
    </location>
</feature>
<feature type="region of interest" description="Disordered" evidence="1">
    <location>
        <begin position="308"/>
        <end position="329"/>
    </location>
</feature>
<dbReference type="HOGENOM" id="CLU_417485_0_0_1"/>
<protein>
    <submittedName>
        <fullName evidence="2">Uncharacterized protein</fullName>
    </submittedName>
</protein>
<proteinExistence type="predicted"/>
<name>J5RG59_TRIAS</name>
<gene>
    <name evidence="2" type="ORF">A1Q1_03979</name>
</gene>
<evidence type="ECO:0000256" key="1">
    <source>
        <dbReference type="SAM" id="MobiDB-lite"/>
    </source>
</evidence>
<dbReference type="VEuPathDB" id="FungiDB:A1Q1_03979"/>
<feature type="compositionally biased region" description="Polar residues" evidence="1">
    <location>
        <begin position="101"/>
        <end position="121"/>
    </location>
</feature>
<feature type="region of interest" description="Disordered" evidence="1">
    <location>
        <begin position="15"/>
        <end position="43"/>
    </location>
</feature>
<feature type="region of interest" description="Disordered" evidence="1">
    <location>
        <begin position="563"/>
        <end position="655"/>
    </location>
</feature>
<feature type="region of interest" description="Disordered" evidence="1">
    <location>
        <begin position="65"/>
        <end position="140"/>
    </location>
</feature>
<dbReference type="EMBL" id="ALBS01000025">
    <property type="protein sequence ID" value="EJT52463.1"/>
    <property type="molecule type" value="Genomic_DNA"/>
</dbReference>
<feature type="compositionally biased region" description="Basic and acidic residues" evidence="1">
    <location>
        <begin position="604"/>
        <end position="615"/>
    </location>
</feature>
<feature type="region of interest" description="Disordered" evidence="1">
    <location>
        <begin position="160"/>
        <end position="229"/>
    </location>
</feature>
<feature type="compositionally biased region" description="Pro residues" evidence="1">
    <location>
        <begin position="174"/>
        <end position="185"/>
    </location>
</feature>
<sequence length="692" mass="75399">MAGLESYRTLKRRGSTWSLPGLLGGHNPSKSDEPPMPTTPDALESYRAFEKTHFRTIDEYVKTAPEGCDQMRQSQSTLISASSRSRSTSSTSLTTLVDSVGASSSSAQGTKMGGPSSSAASFKSFILGSRPRKAERPPDKAEVSINAAIYGASIHSQSSSLIFPVNNEHHSEPTPAPAPAPPPPSQHRRSVSMFSTRTRKTSSVSFSIGDKIETPSKPSASSSSTSLFNPAHSLLPATRSTHGFGGVVCESPMSSTLEVDRINRTAKKTSFKDNRRGSCPPVAFPAGMAEDASETASIRSVPAPRSILKRSSDTASLRSFRAGDPTPSFDEARRTLEVYAEAAEEDEDDRSDVATTSSSLPAESIRKASPPASIMSTASRLSKMPKRAQTWVVDAGKGVTKSAAAMGTAILDTANPMRIQKRITLDEAVRPSRSQSQFAIADHILREKTKLPENQRDAASDYHMWNAERLNLNWKMKNKERVNVKEEIVEAEEEELSRPASVISLGGEPLYMTDSSAWLEHCDRVWDFTPQAVDLVNPHRPTLTKRSATLPNPPTQERITFTRRAQSEPTASQAAQTTADLKHLRTTSPEAIRTSEDSGLPDTRFFKEDGKEINESPKSSLLLTPVSSNDPDAPGATWSQESLTSTASGSTEDLEFKEAKTELDWEKYPRLCDTDELDDELYNAVLNMTLTR</sequence>
<dbReference type="GeneID" id="25987492"/>
<comment type="caution">
    <text evidence="2">The sequence shown here is derived from an EMBL/GenBank/DDBJ whole genome shotgun (WGS) entry which is preliminary data.</text>
</comment>
<evidence type="ECO:0000313" key="2">
    <source>
        <dbReference type="EMBL" id="EJT52463.1"/>
    </source>
</evidence>
<evidence type="ECO:0000313" key="3">
    <source>
        <dbReference type="Proteomes" id="UP000002748"/>
    </source>
</evidence>
<dbReference type="Proteomes" id="UP000002748">
    <property type="component" value="Unassembled WGS sequence"/>
</dbReference>
<accession>J5RG59</accession>
<dbReference type="RefSeq" id="XP_014183830.1">
    <property type="nucleotide sequence ID" value="XM_014328355.1"/>
</dbReference>
<feature type="compositionally biased region" description="Polar residues" evidence="1">
    <location>
        <begin position="616"/>
        <end position="630"/>
    </location>
</feature>
<organism evidence="2 3">
    <name type="scientific">Trichosporon asahii var. asahii (strain ATCC 90039 / CBS 2479 / JCM 2466 / KCTC 7840 / NBRC 103889/ NCYC 2677 / UAMH 7654)</name>
    <name type="common">Yeast</name>
    <dbReference type="NCBI Taxonomy" id="1186058"/>
    <lineage>
        <taxon>Eukaryota</taxon>
        <taxon>Fungi</taxon>
        <taxon>Dikarya</taxon>
        <taxon>Basidiomycota</taxon>
        <taxon>Agaricomycotina</taxon>
        <taxon>Tremellomycetes</taxon>
        <taxon>Trichosporonales</taxon>
        <taxon>Trichosporonaceae</taxon>
        <taxon>Trichosporon</taxon>
    </lineage>
</organism>
<reference evidence="2 3" key="1">
    <citation type="journal article" date="2012" name="Eukaryot. Cell">
        <title>Draft genome sequence of CBS 2479, the standard type strain of Trichosporon asahii.</title>
        <authorList>
            <person name="Yang R.Y."/>
            <person name="Li H.T."/>
            <person name="Zhu H."/>
            <person name="Zhou G.P."/>
            <person name="Wang M."/>
            <person name="Wang L."/>
        </authorList>
    </citation>
    <scope>NUCLEOTIDE SEQUENCE [LARGE SCALE GENOMIC DNA]</scope>
    <source>
        <strain evidence="3">ATCC 90039 / CBS 2479 / JCM 2466 / KCTC 7840 / NCYC 2677 / UAMH 7654</strain>
    </source>
</reference>
<feature type="region of interest" description="Disordered" evidence="1">
    <location>
        <begin position="342"/>
        <end position="381"/>
    </location>
</feature>
<dbReference type="AlphaFoldDB" id="J5RG59"/>